<dbReference type="InterPro" id="IPR035899">
    <property type="entry name" value="DBL_dom_sf"/>
</dbReference>
<dbReference type="AlphaFoldDB" id="A0AAV7RRI5"/>
<dbReference type="PANTHER" id="PTHR46944">
    <property type="entry name" value="RHO GUANINE NUCLEOTIDE EXCHANGE FACTOR 33"/>
    <property type="match status" value="1"/>
</dbReference>
<organism evidence="3 4">
    <name type="scientific">Pleurodeles waltl</name>
    <name type="common">Iberian ribbed newt</name>
    <dbReference type="NCBI Taxonomy" id="8319"/>
    <lineage>
        <taxon>Eukaryota</taxon>
        <taxon>Metazoa</taxon>
        <taxon>Chordata</taxon>
        <taxon>Craniata</taxon>
        <taxon>Vertebrata</taxon>
        <taxon>Euteleostomi</taxon>
        <taxon>Amphibia</taxon>
        <taxon>Batrachia</taxon>
        <taxon>Caudata</taxon>
        <taxon>Salamandroidea</taxon>
        <taxon>Salamandridae</taxon>
        <taxon>Pleurodelinae</taxon>
        <taxon>Pleurodeles</taxon>
    </lineage>
</organism>
<dbReference type="GO" id="GO:0005085">
    <property type="term" value="F:guanyl-nucleotide exchange factor activity"/>
    <property type="evidence" value="ECO:0007669"/>
    <property type="project" value="InterPro"/>
</dbReference>
<protein>
    <recommendedName>
        <fullName evidence="2">DH domain-containing protein</fullName>
    </recommendedName>
</protein>
<dbReference type="Gene3D" id="1.20.900.10">
    <property type="entry name" value="Dbl homology (DH) domain"/>
    <property type="match status" value="1"/>
</dbReference>
<dbReference type="Pfam" id="PF00621">
    <property type="entry name" value="RhoGEF"/>
    <property type="match status" value="1"/>
</dbReference>
<dbReference type="InterPro" id="IPR042849">
    <property type="entry name" value="ARHGEF33"/>
</dbReference>
<reference evidence="3" key="1">
    <citation type="journal article" date="2022" name="bioRxiv">
        <title>Sequencing and chromosome-scale assembly of the giantPleurodeles waltlgenome.</title>
        <authorList>
            <person name="Brown T."/>
            <person name="Elewa A."/>
            <person name="Iarovenko S."/>
            <person name="Subramanian E."/>
            <person name="Araus A.J."/>
            <person name="Petzold A."/>
            <person name="Susuki M."/>
            <person name="Suzuki K.-i.T."/>
            <person name="Hayashi T."/>
            <person name="Toyoda A."/>
            <person name="Oliveira C."/>
            <person name="Osipova E."/>
            <person name="Leigh N.D."/>
            <person name="Simon A."/>
            <person name="Yun M.H."/>
        </authorList>
    </citation>
    <scope>NUCLEOTIDE SEQUENCE</scope>
    <source>
        <strain evidence="3">20211129_DDA</strain>
        <tissue evidence="3">Liver</tissue>
    </source>
</reference>
<dbReference type="PANTHER" id="PTHR46944:SF1">
    <property type="entry name" value="RHO GUANINE NUCLEOTIDE EXCHANGE FACTOR 33"/>
    <property type="match status" value="1"/>
</dbReference>
<proteinExistence type="predicted"/>
<comment type="caution">
    <text evidence="3">The sequence shown here is derived from an EMBL/GenBank/DDBJ whole genome shotgun (WGS) entry which is preliminary data.</text>
</comment>
<feature type="compositionally biased region" description="Low complexity" evidence="1">
    <location>
        <begin position="513"/>
        <end position="524"/>
    </location>
</feature>
<dbReference type="Proteomes" id="UP001066276">
    <property type="component" value="Chromosome 5"/>
</dbReference>
<evidence type="ECO:0000313" key="3">
    <source>
        <dbReference type="EMBL" id="KAJ1154568.1"/>
    </source>
</evidence>
<dbReference type="EMBL" id="JANPWB010000009">
    <property type="protein sequence ID" value="KAJ1154568.1"/>
    <property type="molecule type" value="Genomic_DNA"/>
</dbReference>
<feature type="compositionally biased region" description="Basic and acidic residues" evidence="1">
    <location>
        <begin position="69"/>
        <end position="88"/>
    </location>
</feature>
<feature type="compositionally biased region" description="Polar residues" evidence="1">
    <location>
        <begin position="555"/>
        <end position="571"/>
    </location>
</feature>
<dbReference type="PROSITE" id="PS50010">
    <property type="entry name" value="DH_2"/>
    <property type="match status" value="1"/>
</dbReference>
<accession>A0AAV7RRI5</accession>
<feature type="compositionally biased region" description="Polar residues" evidence="1">
    <location>
        <begin position="89"/>
        <end position="103"/>
    </location>
</feature>
<evidence type="ECO:0000259" key="2">
    <source>
        <dbReference type="PROSITE" id="PS50010"/>
    </source>
</evidence>
<evidence type="ECO:0000256" key="1">
    <source>
        <dbReference type="SAM" id="MobiDB-lite"/>
    </source>
</evidence>
<dbReference type="SMART" id="SM00325">
    <property type="entry name" value="RhoGEF"/>
    <property type="match status" value="1"/>
</dbReference>
<feature type="region of interest" description="Disordered" evidence="1">
    <location>
        <begin position="69"/>
        <end position="103"/>
    </location>
</feature>
<feature type="region of interest" description="Disordered" evidence="1">
    <location>
        <begin position="28"/>
        <end position="49"/>
    </location>
</feature>
<dbReference type="InterPro" id="IPR000219">
    <property type="entry name" value="DH_dom"/>
</dbReference>
<gene>
    <name evidence="3" type="ORF">NDU88_007317</name>
</gene>
<feature type="region of interest" description="Disordered" evidence="1">
    <location>
        <begin position="500"/>
        <end position="574"/>
    </location>
</feature>
<feature type="domain" description="DH" evidence="2">
    <location>
        <begin position="107"/>
        <end position="282"/>
    </location>
</feature>
<evidence type="ECO:0000313" key="4">
    <source>
        <dbReference type="Proteomes" id="UP001066276"/>
    </source>
</evidence>
<keyword evidence="4" id="KW-1185">Reference proteome</keyword>
<sequence>MQWLFFDSIGISKEETVDFRWKKATTRRATLGPSNNPDTEESYKTSADAQPRVQITSLMWRQPKDSREWEDEHVIKDQPDNLKAKEPSLSRSNSSENVLTESSFNGKRQNAAVDLLESERKYVLNLSLILKIKAALQTSDVKRNAKDRSFFPSSLRYLTQLHIDLLHTLQERVLKWSRQGILGDIFLKLTNDENNVLDYYVAYLRDLPDCISVIHIVVLKEVEEDIKSDLYILLFHVVQRIPEYLIHLQNVLKYTEQKHPDYYLLLVCVQRLRVFISHYSLLFQYDEDLLIQKRKKLKKSSMIKLYKGLASSGQDLSPSLSTTSIRDSGIQSDEVQQLYPSTSGSSSTTTNPITQMKYFQNQLTDSTKTFKLSDWEIDGRKVDKSENVLIPTTFCSTNQELKSLLAPLQAIPELQYEKAPPAESKEIDKSIRTSSEFLTDVSFTPSYGEFEYGGEIIGLPAPYEVETYQNRSLFESCSPASSESSLDICFLRPINLPMDSDRKDNSMQPLPRSCTSPVTSSTHSSDVHHVKHKPLSRSLKEYTRNPDSVPPRLYSTRSRSRQQLKMDSTSQSHRRLLTSRISQRNVISQRTQGESRSSLEDVHMDDSTRFFQKEHSELTSFSEQYPRLDQKCGLRSSFRKLFKKK</sequence>
<name>A0AAV7RRI5_PLEWA</name>
<dbReference type="SUPFAM" id="SSF48065">
    <property type="entry name" value="DBL homology domain (DH-domain)"/>
    <property type="match status" value="1"/>
</dbReference>